<protein>
    <recommendedName>
        <fullName evidence="4">Bifunctional protein PyrR</fullName>
    </recommendedName>
    <domain>
        <recommendedName>
            <fullName evidence="4">Pyrimidine operon regulatory protein</fullName>
        </recommendedName>
    </domain>
    <domain>
        <recommendedName>
            <fullName evidence="4">Uracil phosphoribosyltransferase</fullName>
            <shortName evidence="4">UPRTase</shortName>
            <ecNumber evidence="4">2.4.2.9</ecNumber>
        </recommendedName>
    </domain>
</protein>
<dbReference type="PANTHER" id="PTHR11608">
    <property type="entry name" value="BIFUNCTIONAL PROTEIN PYRR"/>
    <property type="match status" value="1"/>
</dbReference>
<dbReference type="KEGG" id="gur:Gura_1855"/>
<dbReference type="InterPro" id="IPR050137">
    <property type="entry name" value="PyrR_bifunctional"/>
</dbReference>
<dbReference type="FunFam" id="3.40.50.2020:FF:000020">
    <property type="entry name" value="Bifunctional protein PyrR"/>
    <property type="match status" value="1"/>
</dbReference>
<proteinExistence type="inferred from homology"/>
<keyword evidence="4 6" id="KW-0328">Glycosyltransferase</keyword>
<reference evidence="6 7" key="1">
    <citation type="submission" date="2007-05" db="EMBL/GenBank/DDBJ databases">
        <title>Complete sequence of Geobacter uraniireducens Rf4.</title>
        <authorList>
            <consortium name="US DOE Joint Genome Institute"/>
            <person name="Copeland A."/>
            <person name="Lucas S."/>
            <person name="Lapidus A."/>
            <person name="Barry K."/>
            <person name="Detter J.C."/>
            <person name="Glavina del Rio T."/>
            <person name="Hammon N."/>
            <person name="Israni S."/>
            <person name="Dalin E."/>
            <person name="Tice H."/>
            <person name="Pitluck S."/>
            <person name="Chertkov O."/>
            <person name="Brettin T."/>
            <person name="Bruce D."/>
            <person name="Han C."/>
            <person name="Schmutz J."/>
            <person name="Larimer F."/>
            <person name="Land M."/>
            <person name="Hauser L."/>
            <person name="Kyrpides N."/>
            <person name="Mikhailova N."/>
            <person name="Shelobolina E."/>
            <person name="Aklujkar M."/>
            <person name="Lovley D."/>
            <person name="Richardson P."/>
        </authorList>
    </citation>
    <scope>NUCLEOTIDE SEQUENCE [LARGE SCALE GENOMIC DNA]</scope>
    <source>
        <strain evidence="7">ATCC BAA-1134 / JCM 13001 / Rf4</strain>
    </source>
</reference>
<organism evidence="6 7">
    <name type="scientific">Geotalea uraniireducens (strain Rf4)</name>
    <name type="common">Geobacter uraniireducens</name>
    <dbReference type="NCBI Taxonomy" id="351605"/>
    <lineage>
        <taxon>Bacteria</taxon>
        <taxon>Pseudomonadati</taxon>
        <taxon>Thermodesulfobacteriota</taxon>
        <taxon>Desulfuromonadia</taxon>
        <taxon>Geobacterales</taxon>
        <taxon>Geobacteraceae</taxon>
        <taxon>Geotalea</taxon>
    </lineage>
</organism>
<comment type="catalytic activity">
    <reaction evidence="4">
        <text>UMP + diphosphate = 5-phospho-alpha-D-ribose 1-diphosphate + uracil</text>
        <dbReference type="Rhea" id="RHEA:13017"/>
        <dbReference type="ChEBI" id="CHEBI:17568"/>
        <dbReference type="ChEBI" id="CHEBI:33019"/>
        <dbReference type="ChEBI" id="CHEBI:57865"/>
        <dbReference type="ChEBI" id="CHEBI:58017"/>
        <dbReference type="EC" id="2.4.2.9"/>
    </reaction>
</comment>
<dbReference type="NCBIfam" id="NF003549">
    <property type="entry name" value="PRK05205.1-5"/>
    <property type="match status" value="1"/>
</dbReference>
<dbReference type="GO" id="GO:0004845">
    <property type="term" value="F:uracil phosphoribosyltransferase activity"/>
    <property type="evidence" value="ECO:0007669"/>
    <property type="project" value="UniProtKB-UniRule"/>
</dbReference>
<evidence type="ECO:0000313" key="7">
    <source>
        <dbReference type="Proteomes" id="UP000006695"/>
    </source>
</evidence>
<evidence type="ECO:0000313" key="6">
    <source>
        <dbReference type="EMBL" id="ABQ26045.1"/>
    </source>
</evidence>
<evidence type="ECO:0000259" key="5">
    <source>
        <dbReference type="Pfam" id="PF00156"/>
    </source>
</evidence>
<accession>A5GF40</accession>
<dbReference type="PANTHER" id="PTHR11608:SF0">
    <property type="entry name" value="BIFUNCTIONAL PROTEIN PYRR"/>
    <property type="match status" value="1"/>
</dbReference>
<dbReference type="CDD" id="cd06223">
    <property type="entry name" value="PRTases_typeI"/>
    <property type="match status" value="1"/>
</dbReference>
<dbReference type="HOGENOM" id="CLU_094234_2_1_7"/>
<dbReference type="NCBIfam" id="NF003545">
    <property type="entry name" value="PRK05205.1-1"/>
    <property type="match status" value="1"/>
</dbReference>
<dbReference type="GO" id="GO:0006355">
    <property type="term" value="P:regulation of DNA-templated transcription"/>
    <property type="evidence" value="ECO:0007669"/>
    <property type="project" value="UniProtKB-UniRule"/>
</dbReference>
<dbReference type="InterPro" id="IPR000836">
    <property type="entry name" value="PRTase_dom"/>
</dbReference>
<dbReference type="InterPro" id="IPR029057">
    <property type="entry name" value="PRTase-like"/>
</dbReference>
<keyword evidence="4 6" id="KW-0808">Transferase</keyword>
<evidence type="ECO:0000256" key="3">
    <source>
        <dbReference type="ARBA" id="ARBA00023163"/>
    </source>
</evidence>
<keyword evidence="7" id="KW-1185">Reference proteome</keyword>
<dbReference type="STRING" id="351605.Gura_1855"/>
<dbReference type="InterPro" id="IPR023050">
    <property type="entry name" value="PyrR"/>
</dbReference>
<evidence type="ECO:0000256" key="2">
    <source>
        <dbReference type="ARBA" id="ARBA00023015"/>
    </source>
</evidence>
<keyword evidence="2 4" id="KW-0805">Transcription regulation</keyword>
<comment type="similarity">
    <text evidence="1 4">Belongs to the purine/pyrimidine phosphoribosyltransferase family. PyrR subfamily.</text>
</comment>
<dbReference type="NCBIfam" id="NF003548">
    <property type="entry name" value="PRK05205.1-4"/>
    <property type="match status" value="1"/>
</dbReference>
<sequence length="178" mass="19477">MGTENTVILDGVGVKRALTRIAHEVLERNKGVKDLVLVGIRTGGVYLAHELSLRLEEIEGEKVPVGAVDITLYRDDIKGHSEHLPVGKTEIPFSIEGKKVVLVDDVLFTGRTIRAAMDAIMDHGRPSCIQLAVLVDRGHRDLPIRADFVGRNVPTSLKENITVAFDAANKPTEVVLEK</sequence>
<dbReference type="AlphaFoldDB" id="A5GF40"/>
<feature type="domain" description="Phosphoribosyltransferase" evidence="5">
    <location>
        <begin position="8"/>
        <end position="153"/>
    </location>
</feature>
<comment type="function">
    <text evidence="4">Regulates the transcription of the pyrimidine nucleotide (pyr) operon in response to exogenous pyrimidines.</text>
</comment>
<dbReference type="Gene3D" id="3.40.50.2020">
    <property type="match status" value="1"/>
</dbReference>
<dbReference type="EC" id="2.4.2.9" evidence="4"/>
<comment type="function">
    <text evidence="4">Also displays a weak uracil phosphoribosyltransferase activity which is not physiologically significant.</text>
</comment>
<name>A5GF40_GEOUR</name>
<dbReference type="SUPFAM" id="SSF53271">
    <property type="entry name" value="PRTase-like"/>
    <property type="match status" value="1"/>
</dbReference>
<keyword evidence="3 4" id="KW-0804">Transcription</keyword>
<gene>
    <name evidence="4" type="primary">pyrR</name>
    <name evidence="6" type="ordered locus">Gura_1855</name>
</gene>
<evidence type="ECO:0000256" key="1">
    <source>
        <dbReference type="ARBA" id="ARBA00005565"/>
    </source>
</evidence>
<dbReference type="HAMAP" id="MF_01219">
    <property type="entry name" value="PyrR"/>
    <property type="match status" value="1"/>
</dbReference>
<dbReference type="Proteomes" id="UP000006695">
    <property type="component" value="Chromosome"/>
</dbReference>
<feature type="short sequence motif" description="PRPP-binding" evidence="4">
    <location>
        <begin position="100"/>
        <end position="112"/>
    </location>
</feature>
<evidence type="ECO:0000256" key="4">
    <source>
        <dbReference type="HAMAP-Rule" id="MF_01219"/>
    </source>
</evidence>
<dbReference type="EMBL" id="CP000698">
    <property type="protein sequence ID" value="ABQ26045.1"/>
    <property type="molecule type" value="Genomic_DNA"/>
</dbReference>
<dbReference type="Pfam" id="PF00156">
    <property type="entry name" value="Pribosyltran"/>
    <property type="match status" value="1"/>
</dbReference>